<dbReference type="WBParaSite" id="SPAL_0000620800.1">
    <property type="protein sequence ID" value="SPAL_0000620800.1"/>
    <property type="gene ID" value="SPAL_0000620800"/>
</dbReference>
<reference evidence="7" key="1">
    <citation type="submission" date="2017-02" db="UniProtKB">
        <authorList>
            <consortium name="WormBaseParasite"/>
        </authorList>
    </citation>
    <scope>IDENTIFICATION</scope>
</reference>
<dbReference type="Pfam" id="PF00620">
    <property type="entry name" value="RhoGAP"/>
    <property type="match status" value="1"/>
</dbReference>
<dbReference type="GO" id="GO:0007165">
    <property type="term" value="P:signal transduction"/>
    <property type="evidence" value="ECO:0007669"/>
    <property type="project" value="InterPro"/>
</dbReference>
<evidence type="ECO:0000259" key="5">
    <source>
        <dbReference type="PROSITE" id="PS50848"/>
    </source>
</evidence>
<proteinExistence type="predicted"/>
<dbReference type="InterPro" id="IPR008936">
    <property type="entry name" value="Rho_GTPase_activation_prot"/>
</dbReference>
<dbReference type="PANTHER" id="PTHR12659:SF7">
    <property type="entry name" value="CROSSVEINLESS C, ISOFORM C"/>
    <property type="match status" value="1"/>
</dbReference>
<dbReference type="AlphaFoldDB" id="A0A0N5BJT9"/>
<dbReference type="GO" id="GO:0030036">
    <property type="term" value="P:actin cytoskeleton organization"/>
    <property type="evidence" value="ECO:0007669"/>
    <property type="project" value="TreeGrafter"/>
</dbReference>
<dbReference type="PROSITE" id="PS50848">
    <property type="entry name" value="START"/>
    <property type="match status" value="1"/>
</dbReference>
<dbReference type="STRING" id="174720.A0A0N5BJT9"/>
<keyword evidence="6" id="KW-1185">Reference proteome</keyword>
<dbReference type="SMART" id="SM00324">
    <property type="entry name" value="RhoGAP"/>
    <property type="match status" value="1"/>
</dbReference>
<dbReference type="SUPFAM" id="SSF48350">
    <property type="entry name" value="GTPase activation domain, GAP"/>
    <property type="match status" value="1"/>
</dbReference>
<dbReference type="PROSITE" id="PS50238">
    <property type="entry name" value="RHOGAP"/>
    <property type="match status" value="1"/>
</dbReference>
<dbReference type="GO" id="GO:0008289">
    <property type="term" value="F:lipid binding"/>
    <property type="evidence" value="ECO:0007669"/>
    <property type="project" value="InterPro"/>
</dbReference>
<dbReference type="GO" id="GO:0035023">
    <property type="term" value="P:regulation of Rho protein signal transduction"/>
    <property type="evidence" value="ECO:0007669"/>
    <property type="project" value="TreeGrafter"/>
</dbReference>
<evidence type="ECO:0000259" key="4">
    <source>
        <dbReference type="PROSITE" id="PS50238"/>
    </source>
</evidence>
<feature type="domain" description="START" evidence="5">
    <location>
        <begin position="812"/>
        <end position="988"/>
    </location>
</feature>
<dbReference type="InterPro" id="IPR002913">
    <property type="entry name" value="START_lipid-bd_dom"/>
</dbReference>
<dbReference type="Gene3D" id="1.10.555.10">
    <property type="entry name" value="Rho GTPase activation protein"/>
    <property type="match status" value="1"/>
</dbReference>
<feature type="compositionally biased region" description="Basic and acidic residues" evidence="3">
    <location>
        <begin position="314"/>
        <end position="326"/>
    </location>
</feature>
<dbReference type="Gene3D" id="3.30.530.20">
    <property type="match status" value="1"/>
</dbReference>
<evidence type="ECO:0000313" key="7">
    <source>
        <dbReference type="WBParaSite" id="SPAL_0000620800.1"/>
    </source>
</evidence>
<feature type="compositionally biased region" description="Basic and acidic residues" evidence="3">
    <location>
        <begin position="138"/>
        <end position="149"/>
    </location>
</feature>
<dbReference type="InterPro" id="IPR023393">
    <property type="entry name" value="START-like_dom_sf"/>
</dbReference>
<feature type="region of interest" description="Disordered" evidence="3">
    <location>
        <begin position="305"/>
        <end position="332"/>
    </location>
</feature>
<sequence length="1014" mass="115705">MNERKFHFYGTTNQQQNIKIVPFEYMLKGSPSSEECTNKKKNEKKIDVIYDDVPSTSSLLSISPTNNIKTPNEDKNFSSSINERKIEKFMSSMLINAKELCSIDQYQDSVKESKDNSNLRYFNKNYNQTEMGNRHNKSGVEKNSEDKIKDDKIVDEKNVITTSRKLNLGSPLSNSDSHIIYQPTYNINNGKKSLITNSTTSGDSPTLSSSSSIVSTTDYHNYSREQANEPPKKIILKGNNTHSIGDGKVEVSSNKLIPNNYNIIKIDGYSNQNLYNNNIQVEKKNKKEKDNHYIKEGEYSQSSSILLQSSSLSSDHHQPTTNKDKNNSISDKLIMKDKDKNFSSNLVKSSTIISVNPLRSLIVNDDGYYSHSPDPTKKYSNNRKNPSMTLKNSLTYHHSFFSPVKSNRSGYGSQLIDRQSSWLPNVTRISTSIISDSSDDGGKLDETILDDDTHVHRNLLYQTAINIDFLVDSTSSCLFGLLDKHSTSRLNNTKKIGVLGSNIRRFFSSSKHTSKNGDITFYRTSKVPSCFGMSLSDVQGYCEGEVLPKCIFEIMKFLLNHASTTDGIFRKSGVRSRIEKLKSQCIVKFPNERVFYKDNGECLLTMTQVHDVADTMKQYFREIPGKLFSEKISDFLICIANGLPSDKQIEALRYVILLMEDTNRYAALALFSFLNRISSWASENNMSAENLAVCFTPSLFNLNTESDKGTNSMSNLRLKRRKTIAMPSEQELMEYQGAQKSLALLIKHYEHLFNLPTDLHRQLKVRSPFFNFGCYNEPTININNITDIDIKECQNQIRGLVYEIVNDYGLDWNTWIPDCCYRDIAIYRKPVERCKFHFIRASFTVGVSPHEMWKVLSKNRKAWEKNVDYTSSVFVINNESDIQLISYKNYDERQEFSKKCLLFRTWKKDSPELRGGVVLIERSVEDKEFTHSNGHNIFPEVTCSCFLIMPSGNGSSKVNYIHRADVKGRGDLYYSKVYPKVITQKMVNLKNYFNITSSARNPSNGPVKGKETSF</sequence>
<feature type="region of interest" description="Disordered" evidence="3">
    <location>
        <begin position="196"/>
        <end position="246"/>
    </location>
</feature>
<accession>A0A0N5BJT9</accession>
<evidence type="ECO:0000256" key="3">
    <source>
        <dbReference type="SAM" id="MobiDB-lite"/>
    </source>
</evidence>
<evidence type="ECO:0000256" key="1">
    <source>
        <dbReference type="ARBA" id="ARBA00022468"/>
    </source>
</evidence>
<evidence type="ECO:0000256" key="2">
    <source>
        <dbReference type="ARBA" id="ARBA00022553"/>
    </source>
</evidence>
<evidence type="ECO:0000313" key="6">
    <source>
        <dbReference type="Proteomes" id="UP000046392"/>
    </source>
</evidence>
<dbReference type="Pfam" id="PF01852">
    <property type="entry name" value="START"/>
    <property type="match status" value="1"/>
</dbReference>
<feature type="compositionally biased region" description="Basic and acidic residues" evidence="3">
    <location>
        <begin position="221"/>
        <end position="232"/>
    </location>
</feature>
<dbReference type="PANTHER" id="PTHR12659">
    <property type="entry name" value="RHO-TYPE GTPASE ACTIVATING PROTEIN"/>
    <property type="match status" value="1"/>
</dbReference>
<keyword evidence="1" id="KW-0343">GTPase activation</keyword>
<feature type="region of interest" description="Disordered" evidence="3">
    <location>
        <begin position="129"/>
        <end position="149"/>
    </location>
</feature>
<organism evidence="6 7">
    <name type="scientific">Strongyloides papillosus</name>
    <name type="common">Intestinal threadworm</name>
    <dbReference type="NCBI Taxonomy" id="174720"/>
    <lineage>
        <taxon>Eukaryota</taxon>
        <taxon>Metazoa</taxon>
        <taxon>Ecdysozoa</taxon>
        <taxon>Nematoda</taxon>
        <taxon>Chromadorea</taxon>
        <taxon>Rhabditida</taxon>
        <taxon>Tylenchina</taxon>
        <taxon>Panagrolaimomorpha</taxon>
        <taxon>Strongyloidoidea</taxon>
        <taxon>Strongyloididae</taxon>
        <taxon>Strongyloides</taxon>
    </lineage>
</organism>
<keyword evidence="2" id="KW-0597">Phosphoprotein</keyword>
<dbReference type="InterPro" id="IPR000198">
    <property type="entry name" value="RhoGAP_dom"/>
</dbReference>
<dbReference type="GO" id="GO:0005096">
    <property type="term" value="F:GTPase activator activity"/>
    <property type="evidence" value="ECO:0007669"/>
    <property type="project" value="UniProtKB-KW"/>
</dbReference>
<dbReference type="SUPFAM" id="SSF55961">
    <property type="entry name" value="Bet v1-like"/>
    <property type="match status" value="1"/>
</dbReference>
<protein>
    <submittedName>
        <fullName evidence="7">Rho-GAP domain-containing protein</fullName>
    </submittedName>
</protein>
<name>A0A0N5BJT9_STREA</name>
<dbReference type="Proteomes" id="UP000046392">
    <property type="component" value="Unplaced"/>
</dbReference>
<feature type="compositionally biased region" description="Low complexity" evidence="3">
    <location>
        <begin position="198"/>
        <end position="217"/>
    </location>
</feature>
<feature type="domain" description="Rho-GAP" evidence="4">
    <location>
        <begin position="533"/>
        <end position="753"/>
    </location>
</feature>